<evidence type="ECO:0008006" key="4">
    <source>
        <dbReference type="Google" id="ProtNLM"/>
    </source>
</evidence>
<accession>A0A6A6CRG2</accession>
<dbReference type="RefSeq" id="XP_033669301.1">
    <property type="nucleotide sequence ID" value="XM_033805726.1"/>
</dbReference>
<keyword evidence="3" id="KW-1185">Reference proteome</keyword>
<feature type="transmembrane region" description="Helical" evidence="1">
    <location>
        <begin position="52"/>
        <end position="71"/>
    </location>
</feature>
<reference evidence="2" key="1">
    <citation type="journal article" date="2020" name="Stud. Mycol.">
        <title>101 Dothideomycetes genomes: a test case for predicting lifestyles and emergence of pathogens.</title>
        <authorList>
            <person name="Haridas S."/>
            <person name="Albert R."/>
            <person name="Binder M."/>
            <person name="Bloem J."/>
            <person name="Labutti K."/>
            <person name="Salamov A."/>
            <person name="Andreopoulos B."/>
            <person name="Baker S."/>
            <person name="Barry K."/>
            <person name="Bills G."/>
            <person name="Bluhm B."/>
            <person name="Cannon C."/>
            <person name="Castanera R."/>
            <person name="Culley D."/>
            <person name="Daum C."/>
            <person name="Ezra D."/>
            <person name="Gonzalez J."/>
            <person name="Henrissat B."/>
            <person name="Kuo A."/>
            <person name="Liang C."/>
            <person name="Lipzen A."/>
            <person name="Lutzoni F."/>
            <person name="Magnuson J."/>
            <person name="Mondo S."/>
            <person name="Nolan M."/>
            <person name="Ohm R."/>
            <person name="Pangilinan J."/>
            <person name="Park H.-J."/>
            <person name="Ramirez L."/>
            <person name="Alfaro M."/>
            <person name="Sun H."/>
            <person name="Tritt A."/>
            <person name="Yoshinaga Y."/>
            <person name="Zwiers L.-H."/>
            <person name="Turgeon B."/>
            <person name="Goodwin S."/>
            <person name="Spatafora J."/>
            <person name="Crous P."/>
            <person name="Grigoriev I."/>
        </authorList>
    </citation>
    <scope>NUCLEOTIDE SEQUENCE</scope>
    <source>
        <strain evidence="2">ATCC 36951</strain>
    </source>
</reference>
<keyword evidence="1" id="KW-1133">Transmembrane helix</keyword>
<dbReference type="AlphaFoldDB" id="A0A6A6CRG2"/>
<protein>
    <recommendedName>
        <fullName evidence="4">Major facilitator superfamily (MFS) profile domain-containing protein</fullName>
    </recommendedName>
</protein>
<dbReference type="EMBL" id="ML993590">
    <property type="protein sequence ID" value="KAF2168412.1"/>
    <property type="molecule type" value="Genomic_DNA"/>
</dbReference>
<sequence length="118" mass="12612">MSPKPLPQRIARVYMLLQAANNILFGAYCVLAPASFGDLAGGEFAVSPSGTLRAVGLGMFGVGVYSFAGAWTDDKRFFWLTLGLRAVFAVVMLGVRERWGVVGYEVLTVGMAGVAGFW</sequence>
<dbReference type="Proteomes" id="UP000799537">
    <property type="component" value="Unassembled WGS sequence"/>
</dbReference>
<organism evidence="2 3">
    <name type="scientific">Zasmidium cellare ATCC 36951</name>
    <dbReference type="NCBI Taxonomy" id="1080233"/>
    <lineage>
        <taxon>Eukaryota</taxon>
        <taxon>Fungi</taxon>
        <taxon>Dikarya</taxon>
        <taxon>Ascomycota</taxon>
        <taxon>Pezizomycotina</taxon>
        <taxon>Dothideomycetes</taxon>
        <taxon>Dothideomycetidae</taxon>
        <taxon>Mycosphaerellales</taxon>
        <taxon>Mycosphaerellaceae</taxon>
        <taxon>Zasmidium</taxon>
    </lineage>
</organism>
<gene>
    <name evidence="2" type="ORF">M409DRAFT_21163</name>
</gene>
<evidence type="ECO:0000313" key="3">
    <source>
        <dbReference type="Proteomes" id="UP000799537"/>
    </source>
</evidence>
<evidence type="ECO:0000256" key="1">
    <source>
        <dbReference type="SAM" id="Phobius"/>
    </source>
</evidence>
<evidence type="ECO:0000313" key="2">
    <source>
        <dbReference type="EMBL" id="KAF2168412.1"/>
    </source>
</evidence>
<keyword evidence="1" id="KW-0812">Transmembrane</keyword>
<feature type="transmembrane region" description="Helical" evidence="1">
    <location>
        <begin position="77"/>
        <end position="95"/>
    </location>
</feature>
<proteinExistence type="predicted"/>
<keyword evidence="1" id="KW-0472">Membrane</keyword>
<name>A0A6A6CRG2_ZASCE</name>
<dbReference type="GeneID" id="54558998"/>
<feature type="transmembrane region" description="Helical" evidence="1">
    <location>
        <begin position="20"/>
        <end position="40"/>
    </location>
</feature>